<accession>A0ABY6H2S9</accession>
<dbReference type="Pfam" id="PF05159">
    <property type="entry name" value="Capsule_synth"/>
    <property type="match status" value="3"/>
</dbReference>
<name>A0ABY6H2S9_9GAMM</name>
<organism evidence="1 2">
    <name type="scientific">Endozoicomonas euniceicola</name>
    <dbReference type="NCBI Taxonomy" id="1234143"/>
    <lineage>
        <taxon>Bacteria</taxon>
        <taxon>Pseudomonadati</taxon>
        <taxon>Pseudomonadota</taxon>
        <taxon>Gammaproteobacteria</taxon>
        <taxon>Oceanospirillales</taxon>
        <taxon>Endozoicomonadaceae</taxon>
        <taxon>Endozoicomonas</taxon>
    </lineage>
</organism>
<gene>
    <name evidence="1" type="ORF">NX720_11845</name>
</gene>
<dbReference type="InterPro" id="IPR007833">
    <property type="entry name" value="Capsule_polysaccharide_synth"/>
</dbReference>
<dbReference type="EMBL" id="CP103300">
    <property type="protein sequence ID" value="UYM18556.1"/>
    <property type="molecule type" value="Genomic_DNA"/>
</dbReference>
<keyword evidence="2" id="KW-1185">Reference proteome</keyword>
<evidence type="ECO:0000313" key="2">
    <source>
        <dbReference type="Proteomes" id="UP001163255"/>
    </source>
</evidence>
<protein>
    <submittedName>
        <fullName evidence="1">Capsular polysaccharide biosynthesis protein</fullName>
    </submittedName>
</protein>
<dbReference type="RefSeq" id="WP_262601316.1">
    <property type="nucleotide sequence ID" value="NZ_CP103300.1"/>
</dbReference>
<dbReference type="CDD" id="cd16439">
    <property type="entry name" value="beta_Kdo_transferase_KpsC_2"/>
    <property type="match status" value="1"/>
</dbReference>
<reference evidence="1" key="1">
    <citation type="submission" date="2022-10" db="EMBL/GenBank/DDBJ databases">
        <title>Completed Genome Sequence of two octocoral isolated bacterium, Endozoicomonas euniceicola EF212T and Endozoicomonas gorgoniicola PS125T.</title>
        <authorList>
            <person name="Chiou Y.-J."/>
            <person name="Chen Y.-H."/>
        </authorList>
    </citation>
    <scope>NUCLEOTIDE SEQUENCE</scope>
    <source>
        <strain evidence="1">EF212</strain>
    </source>
</reference>
<evidence type="ECO:0000313" key="1">
    <source>
        <dbReference type="EMBL" id="UYM18556.1"/>
    </source>
</evidence>
<sequence length="693" mass="78561">MSQFVTVSKGISSAPELRHLLTDSVQHLNKARQILTTSYPTDSVVLGWGKKNNTHQARAIAAKHNLPYWSLEEGFISYLGHPALGDRRFSLIVDKTGIYYDATQPSDIEYLLNRPEEWLTAELHSRSARLLELIRQHQITKYNHEPVSRWQPENNDIDRVLVVDQTYGDCSVKYGMADDSSFKAMLEAALSENPGSEVWVKVHPDVVLGKKKGYFELEPCGQKVKGFDNKRLKVLADKVNAQSLFPHFEKVYVVTSQLGFEALWYGKKVVCFGLPFYSGWSLTDDRIPSPRRQQKHSIESLFAAACLKYTRYIDPETGERCELEEIVDLLALQRHYQAQEVNTLYAVDFSLWKRAFLHCFIGGRAERIQFVRSTAKALKAASVGDGILLWGTKQYEFKAPEGIALWRAEDAFIRSNGLGAELRRPGSLIIDKQGMYFDCTRPSDLETAINTLKLSERQIKRGRQLVKTLVQQRVSKYNLLGSGHQVFADAASQQKKILVTGQVNNDASLKWGSPAIHSNLDLLKAVRASEPGAYIVYKPHPDVLLAGREGHIPESTSLQWADRVVADSDILDCIDQCDELHVMTSLAGFEALTRGKTVHCWGAPFYSGWGLTVDHLAISRRTAKRSLAELIYFAHCYYPCYVHWGTRRFTTVERMIRALKQEAVVHQAKSNKLYNWLARTKRKVGYLAEAFTR</sequence>
<dbReference type="CDD" id="cd16440">
    <property type="entry name" value="beta_Kdo_transferase_KpsC_1"/>
    <property type="match status" value="1"/>
</dbReference>
<proteinExistence type="predicted"/>
<dbReference type="Proteomes" id="UP001163255">
    <property type="component" value="Chromosome"/>
</dbReference>